<dbReference type="Proteomes" id="UP000011650">
    <property type="component" value="Unassembled WGS sequence"/>
</dbReference>
<gene>
    <name evidence="1" type="ORF">C469_10546</name>
</gene>
<accession>M0NT03</accession>
<dbReference type="EMBL" id="AOJG01000028">
    <property type="protein sequence ID" value="EMA59755.1"/>
    <property type="molecule type" value="Genomic_DNA"/>
</dbReference>
<dbReference type="OrthoDB" id="204979at2157"/>
<sequence length="59" mass="6595">MGFFERAGRQVEKFKQTAKEVADDNADYQCQSCNARFNANDDQCPECGSKEIVSTRAGE</sequence>
<keyword evidence="2" id="KW-1185">Reference proteome</keyword>
<comment type="caution">
    <text evidence="1">The sequence shown here is derived from an EMBL/GenBank/DDBJ whole genome shotgun (WGS) entry which is preliminary data.</text>
</comment>
<dbReference type="RefSeq" id="WP_008006374.1">
    <property type="nucleotide sequence ID" value="NZ_AOJG01000028.1"/>
</dbReference>
<proteinExistence type="predicted"/>
<dbReference type="AlphaFoldDB" id="M0NT03"/>
<organism evidence="1 2">
    <name type="scientific">Halorubrum lipolyticum DSM 21995</name>
    <dbReference type="NCBI Taxonomy" id="1227482"/>
    <lineage>
        <taxon>Archaea</taxon>
        <taxon>Methanobacteriati</taxon>
        <taxon>Methanobacteriota</taxon>
        <taxon>Stenosarchaea group</taxon>
        <taxon>Halobacteria</taxon>
        <taxon>Halobacteriales</taxon>
        <taxon>Haloferacaceae</taxon>
        <taxon>Halorubrum</taxon>
    </lineage>
</organism>
<name>M0NT03_9EURY</name>
<evidence type="ECO:0008006" key="3">
    <source>
        <dbReference type="Google" id="ProtNLM"/>
    </source>
</evidence>
<dbReference type="Gene3D" id="2.20.28.30">
    <property type="entry name" value="RNA polymerase ii, chain L"/>
    <property type="match status" value="1"/>
</dbReference>
<evidence type="ECO:0000313" key="1">
    <source>
        <dbReference type="EMBL" id="EMA59755.1"/>
    </source>
</evidence>
<reference evidence="1 2" key="1">
    <citation type="journal article" date="2014" name="PLoS Genet.">
        <title>Phylogenetically driven sequencing of extremely halophilic archaea reveals strategies for static and dynamic osmo-response.</title>
        <authorList>
            <person name="Becker E.A."/>
            <person name="Seitzer P.M."/>
            <person name="Tritt A."/>
            <person name="Larsen D."/>
            <person name="Krusor M."/>
            <person name="Yao A.I."/>
            <person name="Wu D."/>
            <person name="Madern D."/>
            <person name="Eisen J.A."/>
            <person name="Darling A.E."/>
            <person name="Facciotti M.T."/>
        </authorList>
    </citation>
    <scope>NUCLEOTIDE SEQUENCE [LARGE SCALE GENOMIC DNA]</scope>
    <source>
        <strain evidence="1 2">DSM 21995</strain>
    </source>
</reference>
<evidence type="ECO:0000313" key="2">
    <source>
        <dbReference type="Proteomes" id="UP000011650"/>
    </source>
</evidence>
<protein>
    <recommendedName>
        <fullName evidence="3">Small CPxCG-related zinc finger protein</fullName>
    </recommendedName>
</protein>